<dbReference type="NCBIfam" id="TIGR02478">
    <property type="entry name" value="6PF1K_euk"/>
    <property type="match status" value="1"/>
</dbReference>
<keyword evidence="6" id="KW-0021">Allosteric enzyme</keyword>
<dbReference type="GO" id="GO:0046872">
    <property type="term" value="F:metal ion binding"/>
    <property type="evidence" value="ECO:0007669"/>
    <property type="project" value="UniProtKB-KW"/>
</dbReference>
<keyword evidence="11" id="KW-0067">ATP-binding</keyword>
<dbReference type="PROSITE" id="PS00433">
    <property type="entry name" value="PHOSPHOFRUCTOKINASE"/>
    <property type="match status" value="1"/>
</dbReference>
<evidence type="ECO:0000256" key="13">
    <source>
        <dbReference type="ARBA" id="ARBA00023152"/>
    </source>
</evidence>
<evidence type="ECO:0000313" key="18">
    <source>
        <dbReference type="Proteomes" id="UP001194580"/>
    </source>
</evidence>
<dbReference type="GO" id="GO:0070095">
    <property type="term" value="F:fructose-6-phosphate binding"/>
    <property type="evidence" value="ECO:0007669"/>
    <property type="project" value="TreeGrafter"/>
</dbReference>
<evidence type="ECO:0000256" key="2">
    <source>
        <dbReference type="ARBA" id="ARBA00004496"/>
    </source>
</evidence>
<dbReference type="Gene3D" id="3.10.180.10">
    <property type="entry name" value="2,3-Dihydroxybiphenyl 1,2-Dioxygenase, domain 1"/>
    <property type="match status" value="1"/>
</dbReference>
<evidence type="ECO:0000256" key="1">
    <source>
        <dbReference type="ARBA" id="ARBA00001946"/>
    </source>
</evidence>
<comment type="caution">
    <text evidence="17">The sequence shown here is derived from an EMBL/GenBank/DDBJ whole genome shotgun (WGS) entry which is preliminary data.</text>
</comment>
<dbReference type="GO" id="GO:0005739">
    <property type="term" value="C:mitochondrion"/>
    <property type="evidence" value="ECO:0007669"/>
    <property type="project" value="TreeGrafter"/>
</dbReference>
<dbReference type="GO" id="GO:0005524">
    <property type="term" value="F:ATP binding"/>
    <property type="evidence" value="ECO:0007669"/>
    <property type="project" value="UniProtKB-KW"/>
</dbReference>
<dbReference type="SUPFAM" id="SSF53784">
    <property type="entry name" value="Phosphofructokinase"/>
    <property type="match status" value="2"/>
</dbReference>
<proteinExistence type="predicted"/>
<evidence type="ECO:0000256" key="14">
    <source>
        <dbReference type="ARBA" id="ARBA00048070"/>
    </source>
</evidence>
<evidence type="ECO:0000256" key="9">
    <source>
        <dbReference type="ARBA" id="ARBA00022741"/>
    </source>
</evidence>
<dbReference type="InterPro" id="IPR035966">
    <property type="entry name" value="PKF_sf"/>
</dbReference>
<feature type="compositionally biased region" description="Low complexity" evidence="15">
    <location>
        <begin position="160"/>
        <end position="178"/>
    </location>
</feature>
<dbReference type="InterPro" id="IPR009161">
    <property type="entry name" value="6-Pfructokinase_euk"/>
</dbReference>
<dbReference type="InterPro" id="IPR022953">
    <property type="entry name" value="ATP_PFK"/>
</dbReference>
<evidence type="ECO:0000256" key="10">
    <source>
        <dbReference type="ARBA" id="ARBA00022777"/>
    </source>
</evidence>
<dbReference type="InterPro" id="IPR000023">
    <property type="entry name" value="Phosphofructokinase_dom"/>
</dbReference>
<evidence type="ECO:0000313" key="17">
    <source>
        <dbReference type="EMBL" id="KAG0272258.1"/>
    </source>
</evidence>
<dbReference type="InterPro" id="IPR015912">
    <property type="entry name" value="Phosphofructokinase_CS"/>
</dbReference>
<dbReference type="PANTHER" id="PTHR13697:SF4">
    <property type="entry name" value="ATP-DEPENDENT 6-PHOSPHOFRUCTOKINASE"/>
    <property type="match status" value="1"/>
</dbReference>
<dbReference type="EC" id="2.7.1.11" evidence="4"/>
<dbReference type="GO" id="GO:0006002">
    <property type="term" value="P:fructose 6-phosphate metabolic process"/>
    <property type="evidence" value="ECO:0007669"/>
    <property type="project" value="InterPro"/>
</dbReference>
<evidence type="ECO:0000256" key="15">
    <source>
        <dbReference type="SAM" id="MobiDB-lite"/>
    </source>
</evidence>
<keyword evidence="9" id="KW-0547">Nucleotide-binding</keyword>
<evidence type="ECO:0000256" key="7">
    <source>
        <dbReference type="ARBA" id="ARBA00022679"/>
    </source>
</evidence>
<evidence type="ECO:0000256" key="8">
    <source>
        <dbReference type="ARBA" id="ARBA00022723"/>
    </source>
</evidence>
<keyword evidence="13" id="KW-0324">Glycolysis</keyword>
<name>A0AAD4D944_9FUNG</name>
<evidence type="ECO:0000256" key="6">
    <source>
        <dbReference type="ARBA" id="ARBA00022533"/>
    </source>
</evidence>
<evidence type="ECO:0000256" key="12">
    <source>
        <dbReference type="ARBA" id="ARBA00022842"/>
    </source>
</evidence>
<comment type="pathway">
    <text evidence="3">Carbohydrate degradation; glycolysis; D-glyceraldehyde 3-phosphate and glycerone phosphate from D-glucose: step 3/4.</text>
</comment>
<feature type="non-terminal residue" evidence="17">
    <location>
        <position position="743"/>
    </location>
</feature>
<dbReference type="PANTHER" id="PTHR13697">
    <property type="entry name" value="PHOSPHOFRUCTOKINASE"/>
    <property type="match status" value="1"/>
</dbReference>
<dbReference type="GO" id="GO:0016208">
    <property type="term" value="F:AMP binding"/>
    <property type="evidence" value="ECO:0007669"/>
    <property type="project" value="TreeGrafter"/>
</dbReference>
<comment type="subcellular location">
    <subcellularLocation>
        <location evidence="2">Cytoplasm</location>
    </subcellularLocation>
</comment>
<dbReference type="Gene3D" id="3.40.50.450">
    <property type="match status" value="2"/>
</dbReference>
<feature type="region of interest" description="Disordered" evidence="15">
    <location>
        <begin position="153"/>
        <end position="183"/>
    </location>
</feature>
<dbReference type="GO" id="GO:0048029">
    <property type="term" value="F:monosaccharide binding"/>
    <property type="evidence" value="ECO:0007669"/>
    <property type="project" value="TreeGrafter"/>
</dbReference>
<keyword evidence="7" id="KW-0808">Transferase</keyword>
<evidence type="ECO:0000259" key="16">
    <source>
        <dbReference type="Pfam" id="PF00365"/>
    </source>
</evidence>
<dbReference type="Pfam" id="PF00365">
    <property type="entry name" value="PFK"/>
    <property type="match status" value="2"/>
</dbReference>
<dbReference type="GO" id="GO:0061621">
    <property type="term" value="P:canonical glycolysis"/>
    <property type="evidence" value="ECO:0007669"/>
    <property type="project" value="TreeGrafter"/>
</dbReference>
<evidence type="ECO:0000256" key="11">
    <source>
        <dbReference type="ARBA" id="ARBA00022840"/>
    </source>
</evidence>
<keyword evidence="5" id="KW-0963">Cytoplasm</keyword>
<dbReference type="Proteomes" id="UP001194580">
    <property type="component" value="Unassembled WGS sequence"/>
</dbReference>
<keyword evidence="12" id="KW-0460">Magnesium</keyword>
<evidence type="ECO:0000256" key="4">
    <source>
        <dbReference type="ARBA" id="ARBA00012055"/>
    </source>
</evidence>
<evidence type="ECO:0000256" key="5">
    <source>
        <dbReference type="ARBA" id="ARBA00022490"/>
    </source>
</evidence>
<keyword evidence="10" id="KW-0418">Kinase</keyword>
<dbReference type="AlphaFoldDB" id="A0AAD4D944"/>
<dbReference type="FunFam" id="3.40.50.460:FF:000007">
    <property type="entry name" value="ATP-dependent 6-phosphofructokinase"/>
    <property type="match status" value="1"/>
</dbReference>
<accession>A0AAD4D944</accession>
<evidence type="ECO:0000256" key="3">
    <source>
        <dbReference type="ARBA" id="ARBA00004679"/>
    </source>
</evidence>
<keyword evidence="8" id="KW-0479">Metal-binding</keyword>
<organism evidence="17 18">
    <name type="scientific">Linnemannia exigua</name>
    <dbReference type="NCBI Taxonomy" id="604196"/>
    <lineage>
        <taxon>Eukaryota</taxon>
        <taxon>Fungi</taxon>
        <taxon>Fungi incertae sedis</taxon>
        <taxon>Mucoromycota</taxon>
        <taxon>Mortierellomycotina</taxon>
        <taxon>Mortierellomycetes</taxon>
        <taxon>Mortierellales</taxon>
        <taxon>Mortierellaceae</taxon>
        <taxon>Linnemannia</taxon>
    </lineage>
</organism>
<reference evidence="17" key="1">
    <citation type="journal article" date="2020" name="Fungal Divers.">
        <title>Resolving the Mortierellaceae phylogeny through synthesis of multi-gene phylogenetics and phylogenomics.</title>
        <authorList>
            <person name="Vandepol N."/>
            <person name="Liber J."/>
            <person name="Desiro A."/>
            <person name="Na H."/>
            <person name="Kennedy M."/>
            <person name="Barry K."/>
            <person name="Grigoriev I.V."/>
            <person name="Miller A.N."/>
            <person name="O'Donnell K."/>
            <person name="Stajich J.E."/>
            <person name="Bonito G."/>
        </authorList>
    </citation>
    <scope>NUCLEOTIDE SEQUENCE</scope>
    <source>
        <strain evidence="17">NRRL 28262</strain>
    </source>
</reference>
<feature type="domain" description="Phosphofructokinase" evidence="16">
    <location>
        <begin position="575"/>
        <end position="743"/>
    </location>
</feature>
<comment type="catalytic activity">
    <reaction evidence="14">
        <text>beta-D-fructose 6-phosphate + ATP = beta-D-fructose 1,6-bisphosphate + ADP + H(+)</text>
        <dbReference type="Rhea" id="RHEA:16109"/>
        <dbReference type="ChEBI" id="CHEBI:15378"/>
        <dbReference type="ChEBI" id="CHEBI:30616"/>
        <dbReference type="ChEBI" id="CHEBI:32966"/>
        <dbReference type="ChEBI" id="CHEBI:57634"/>
        <dbReference type="ChEBI" id="CHEBI:456216"/>
        <dbReference type="EC" id="2.7.1.11"/>
    </reaction>
</comment>
<comment type="cofactor">
    <cofactor evidence="1">
        <name>Mg(2+)</name>
        <dbReference type="ChEBI" id="CHEBI:18420"/>
    </cofactor>
</comment>
<dbReference type="GO" id="GO:0042802">
    <property type="term" value="F:identical protein binding"/>
    <property type="evidence" value="ECO:0007669"/>
    <property type="project" value="TreeGrafter"/>
</dbReference>
<dbReference type="InterPro" id="IPR029068">
    <property type="entry name" value="Glyas_Bleomycin-R_OHBP_Dase"/>
</dbReference>
<dbReference type="GO" id="GO:0003872">
    <property type="term" value="F:6-phosphofructokinase activity"/>
    <property type="evidence" value="ECO:0007669"/>
    <property type="project" value="UniProtKB-EC"/>
</dbReference>
<dbReference type="Gene3D" id="3.40.50.460">
    <property type="entry name" value="Phosphofructokinase domain"/>
    <property type="match status" value="1"/>
</dbReference>
<sequence>MEDTAISLDHIANLILTAPTKELYHASISWFEKLGFKAIMTESSVETTATWMQLFSTSASIHDTSLKIVCAPSGTKKLSASVKMDWRSMPAVATITTNTLKAIEALFASLPWAYQRYSVPKKNGADSSEFTVIYTHDPMNNLLIFTDKPNPFEVSRKPSEPATEAASAPAEAPTAQSEARGKRRKIAILTSGGDAPGMNAAVRGVVRAAIIRGCDAYAVHEGYQGLVDGGNMIRKMGWDDVQGYLSTGGTVIGTARCKAFRERPGRLLAARNLVKEGIDALVVCGGDGSLTGADLFRSEWPGLLEELVKTDELTSEEAGKYAHLNIVGLVGSIDNDMSSTDITIGAVTCLHRICESIDSISSTASSHSRAFVVEVMGRHCGWLALMAGIATGADFIFIPERPPSGENWRDNMCAEIKAHRDLGKRKTIVIVCEGAIDSNLNPITSKDMMDLLTDRLHLDTRMTILGHVQRGGKPCAFDRNLATMQGVEAVEAVLASKPDIPSPMIGMNENKITRTDLMKAVALTGEVAKAIGRKDFIGAMELRDPAFNQQYAQFMAITTAVPIDESAETKKNSLRIGIINVGAPAGGMNAAVRAAVRYARNRGHVPFGIHNGFPGLMAGQVKELKWMDVDGWIAHGGSELGTNRDQPSLDLGMVSYQLQKFNLQSLILVGGFEAYTACLEMNNARNVYPAFCMPMVHIPATISNNVPGTEFSLGCDTSLNAIMDACDAIKQSATASRKRVFVV</sequence>
<dbReference type="EMBL" id="JAAAIL010000963">
    <property type="protein sequence ID" value="KAG0272258.1"/>
    <property type="molecule type" value="Genomic_DNA"/>
</dbReference>
<feature type="domain" description="Phosphofructokinase" evidence="16">
    <location>
        <begin position="185"/>
        <end position="493"/>
    </location>
</feature>
<gene>
    <name evidence="17" type="primary">PFK1</name>
    <name evidence="17" type="ORF">BGZ95_012004</name>
</gene>
<dbReference type="PRINTS" id="PR00476">
    <property type="entry name" value="PHFRCTKINASE"/>
</dbReference>
<dbReference type="GO" id="GO:0005945">
    <property type="term" value="C:6-phosphofructokinase complex"/>
    <property type="evidence" value="ECO:0007669"/>
    <property type="project" value="TreeGrafter"/>
</dbReference>
<protein>
    <recommendedName>
        <fullName evidence="4">6-phosphofructokinase</fullName>
        <ecNumber evidence="4">2.7.1.11</ecNumber>
    </recommendedName>
</protein>
<dbReference type="GO" id="GO:0030388">
    <property type="term" value="P:fructose 1,6-bisphosphate metabolic process"/>
    <property type="evidence" value="ECO:0007669"/>
    <property type="project" value="TreeGrafter"/>
</dbReference>
<keyword evidence="18" id="KW-1185">Reference proteome</keyword>